<dbReference type="PROSITE" id="PS50097">
    <property type="entry name" value="BTB"/>
    <property type="match status" value="1"/>
</dbReference>
<dbReference type="RefSeq" id="XP_023165609.2">
    <property type="nucleotide sequence ID" value="XM_023309841.2"/>
</dbReference>
<organism evidence="3 4">
    <name type="scientific">Drosophila hydei</name>
    <name type="common">Fruit fly</name>
    <dbReference type="NCBI Taxonomy" id="7224"/>
    <lineage>
        <taxon>Eukaryota</taxon>
        <taxon>Metazoa</taxon>
        <taxon>Ecdysozoa</taxon>
        <taxon>Arthropoda</taxon>
        <taxon>Hexapoda</taxon>
        <taxon>Insecta</taxon>
        <taxon>Pterygota</taxon>
        <taxon>Neoptera</taxon>
        <taxon>Endopterygota</taxon>
        <taxon>Diptera</taxon>
        <taxon>Brachycera</taxon>
        <taxon>Muscomorpha</taxon>
        <taxon>Ephydroidea</taxon>
        <taxon>Drosophilidae</taxon>
        <taxon>Drosophila</taxon>
    </lineage>
</organism>
<evidence type="ECO:0000256" key="1">
    <source>
        <dbReference type="SAM" id="MobiDB-lite"/>
    </source>
</evidence>
<sequence length="284" mass="32248">MSKSPNLDTRVAVLGSSSSPAADEAASTSSSTARAKSPLAQDIPSTKKRRLDYLRNGIDADCEVHVAKNPNGVDEASSTCYKKFKCHRLFLATASEKLEHDIFQNKHWNGILQINGVSPESVEVFLEFIYTFELTAERIDLLIIGDVFILSCAYNLPDFLVKFSEELKNVTWPLAGILPAYDLAFRHNIYDLENCCITKILEHAAELKNEPGIIQLQTYAFNYVIQYWLATQALPTNEIIKLIQEYQKEHNLIFRNSLHFPHFIKIIKYFPSVLLDAEGFIHTY</sequence>
<dbReference type="InterPro" id="IPR000210">
    <property type="entry name" value="BTB/POZ_dom"/>
</dbReference>
<evidence type="ECO:0000313" key="3">
    <source>
        <dbReference type="Proteomes" id="UP000504633"/>
    </source>
</evidence>
<evidence type="ECO:0000313" key="4">
    <source>
        <dbReference type="RefSeq" id="XP_023165609.2"/>
    </source>
</evidence>
<proteinExistence type="predicted"/>
<keyword evidence="3" id="KW-1185">Reference proteome</keyword>
<dbReference type="AlphaFoldDB" id="A0A6J1LF28"/>
<dbReference type="OMA" id="AFRHNII"/>
<accession>A0A6J1LF28</accession>
<evidence type="ECO:0000259" key="2">
    <source>
        <dbReference type="PROSITE" id="PS50097"/>
    </source>
</evidence>
<dbReference type="CDD" id="cd18186">
    <property type="entry name" value="BTB_POZ_ZBTB_KLHL-like"/>
    <property type="match status" value="1"/>
</dbReference>
<dbReference type="SUPFAM" id="SSF54695">
    <property type="entry name" value="POZ domain"/>
    <property type="match status" value="1"/>
</dbReference>
<protein>
    <submittedName>
        <fullName evidence="4">Uncharacterized protein LOC111595901 isoform X1</fullName>
    </submittedName>
</protein>
<feature type="domain" description="BTB" evidence="2">
    <location>
        <begin position="62"/>
        <end position="138"/>
    </location>
</feature>
<gene>
    <name evidence="4" type="primary">LOC111595901</name>
</gene>
<dbReference type="Proteomes" id="UP000504633">
    <property type="component" value="Unplaced"/>
</dbReference>
<dbReference type="OrthoDB" id="7881854at2759"/>
<dbReference type="GeneID" id="111595901"/>
<dbReference type="Gene3D" id="3.30.710.10">
    <property type="entry name" value="Potassium Channel Kv1.1, Chain A"/>
    <property type="match status" value="1"/>
</dbReference>
<name>A0A6J1LF28_DROHY</name>
<dbReference type="InterPro" id="IPR011333">
    <property type="entry name" value="SKP1/BTB/POZ_sf"/>
</dbReference>
<dbReference type="Pfam" id="PF00651">
    <property type="entry name" value="BTB"/>
    <property type="match status" value="1"/>
</dbReference>
<feature type="compositionally biased region" description="Low complexity" evidence="1">
    <location>
        <begin position="16"/>
        <end position="37"/>
    </location>
</feature>
<reference evidence="4" key="1">
    <citation type="submission" date="2025-08" db="UniProtKB">
        <authorList>
            <consortium name="RefSeq"/>
        </authorList>
    </citation>
    <scope>IDENTIFICATION</scope>
    <source>
        <strain evidence="4">15085-1641.00</strain>
        <tissue evidence="4">Whole body</tissue>
    </source>
</reference>
<feature type="region of interest" description="Disordered" evidence="1">
    <location>
        <begin position="1"/>
        <end position="41"/>
    </location>
</feature>
<dbReference type="KEGG" id="dhe:111595901"/>